<reference evidence="1 2" key="1">
    <citation type="journal article" date="2022" name="New Phytol.">
        <title>Ecological generalism drives hyperdiversity of secondary metabolite gene clusters in xylarialean endophytes.</title>
        <authorList>
            <person name="Franco M.E.E."/>
            <person name="Wisecaver J.H."/>
            <person name="Arnold A.E."/>
            <person name="Ju Y.M."/>
            <person name="Slot J.C."/>
            <person name="Ahrendt S."/>
            <person name="Moore L.P."/>
            <person name="Eastman K.E."/>
            <person name="Scott K."/>
            <person name="Konkel Z."/>
            <person name="Mondo S.J."/>
            <person name="Kuo A."/>
            <person name="Hayes R.D."/>
            <person name="Haridas S."/>
            <person name="Andreopoulos B."/>
            <person name="Riley R."/>
            <person name="LaButti K."/>
            <person name="Pangilinan J."/>
            <person name="Lipzen A."/>
            <person name="Amirebrahimi M."/>
            <person name="Yan J."/>
            <person name="Adam C."/>
            <person name="Keymanesh K."/>
            <person name="Ng V."/>
            <person name="Louie K."/>
            <person name="Northen T."/>
            <person name="Drula E."/>
            <person name="Henrissat B."/>
            <person name="Hsieh H.M."/>
            <person name="Youens-Clark K."/>
            <person name="Lutzoni F."/>
            <person name="Miadlikowska J."/>
            <person name="Eastwood D.C."/>
            <person name="Hamelin R.C."/>
            <person name="Grigoriev I.V."/>
            <person name="U'Ren J.M."/>
        </authorList>
    </citation>
    <scope>NUCLEOTIDE SEQUENCE [LARGE SCALE GENOMIC DNA]</scope>
    <source>
        <strain evidence="1 2">ER1909</strain>
    </source>
</reference>
<protein>
    <submittedName>
        <fullName evidence="1">GroES-like protein</fullName>
    </submittedName>
</protein>
<keyword evidence="2" id="KW-1185">Reference proteome</keyword>
<dbReference type="Proteomes" id="UP001497680">
    <property type="component" value="Unassembled WGS sequence"/>
</dbReference>
<evidence type="ECO:0000313" key="2">
    <source>
        <dbReference type="Proteomes" id="UP001497680"/>
    </source>
</evidence>
<proteinExistence type="predicted"/>
<gene>
    <name evidence="1" type="ORF">F4821DRAFT_106739</name>
</gene>
<comment type="caution">
    <text evidence="1">The sequence shown here is derived from an EMBL/GenBank/DDBJ whole genome shotgun (WGS) entry which is preliminary data.</text>
</comment>
<organism evidence="1 2">
    <name type="scientific">Hypoxylon rubiginosum</name>
    <dbReference type="NCBI Taxonomy" id="110542"/>
    <lineage>
        <taxon>Eukaryota</taxon>
        <taxon>Fungi</taxon>
        <taxon>Dikarya</taxon>
        <taxon>Ascomycota</taxon>
        <taxon>Pezizomycotina</taxon>
        <taxon>Sordariomycetes</taxon>
        <taxon>Xylariomycetidae</taxon>
        <taxon>Xylariales</taxon>
        <taxon>Hypoxylaceae</taxon>
        <taxon>Hypoxylon</taxon>
    </lineage>
</organism>
<dbReference type="EMBL" id="MU394308">
    <property type="protein sequence ID" value="KAI6087370.1"/>
    <property type="molecule type" value="Genomic_DNA"/>
</dbReference>
<name>A0ACC0D4U2_9PEZI</name>
<evidence type="ECO:0000313" key="1">
    <source>
        <dbReference type="EMBL" id="KAI6087370.1"/>
    </source>
</evidence>
<accession>A0ACC0D4U2</accession>
<sequence length="367" mass="40460">MAPRMHNALVVTNPRAPLEIRQFPTVPPTGDEILVNVKWTASTPFDLHQADGGLLLEGPQRTGSAAAGVVAEVGPDVKRFKVGDRVFGYAHQQPNWKAHQEYATAPEWVFGKIPDKFTMEQAVTLPENLVTAFHTISTDLGLPTLWPKPEDYVPPRADDRILIWGASSSVGQFVISVLKFYGYRHLIVTASPRHHAYLKQQGAEECFDYRSPTVANDLLKKYHQADGPAFPLIVDCIGSGEGSLSSVGLVSKVAQSGATLAIMLPVILKHATDGEAPEYSFDVSSSADWAEGVNVRGVRTHFYLENVFFKQKLQTDIIPEMLAAGHVVPNRFRVIEGRDMLERASKALVLLRRGVSGEKLVWRVSEE</sequence>